<evidence type="ECO:0000313" key="5">
    <source>
        <dbReference type="EMBL" id="MBA4707747.1"/>
    </source>
</evidence>
<dbReference type="PANTHER" id="PTHR33175">
    <property type="entry name" value="DNA-BINDING PROTEIN HU"/>
    <property type="match status" value="1"/>
</dbReference>
<dbReference type="AlphaFoldDB" id="A0A838Y5C1"/>
<organism evidence="5 6">
    <name type="scientific">Aquitalea aquatica</name>
    <dbReference type="NCBI Taxonomy" id="3044273"/>
    <lineage>
        <taxon>Bacteria</taxon>
        <taxon>Pseudomonadati</taxon>
        <taxon>Pseudomonadota</taxon>
        <taxon>Betaproteobacteria</taxon>
        <taxon>Neisseriales</taxon>
        <taxon>Chromobacteriaceae</taxon>
        <taxon>Aquitalea</taxon>
    </lineage>
</organism>
<evidence type="ECO:0000313" key="6">
    <source>
        <dbReference type="Proteomes" id="UP000545606"/>
    </source>
</evidence>
<dbReference type="PRINTS" id="PR01727">
    <property type="entry name" value="DNABINDINGHU"/>
</dbReference>
<keyword evidence="2" id="KW-0226">DNA condensation</keyword>
<proteinExistence type="inferred from homology"/>
<dbReference type="SUPFAM" id="SSF47729">
    <property type="entry name" value="IHF-like DNA-binding proteins"/>
    <property type="match status" value="1"/>
</dbReference>
<name>A0A838Y5C1_9NEIS</name>
<keyword evidence="6" id="KW-1185">Reference proteome</keyword>
<keyword evidence="3 5" id="KW-0238">DNA-binding</keyword>
<protein>
    <submittedName>
        <fullName evidence="5">HU family DNA-binding protein</fullName>
    </submittedName>
</protein>
<dbReference type="EMBL" id="JACERN010000017">
    <property type="protein sequence ID" value="MBA4707747.1"/>
    <property type="molecule type" value="Genomic_DNA"/>
</dbReference>
<evidence type="ECO:0000256" key="3">
    <source>
        <dbReference type="ARBA" id="ARBA00023125"/>
    </source>
</evidence>
<dbReference type="Gene3D" id="4.10.520.10">
    <property type="entry name" value="IHF-like DNA-binding proteins"/>
    <property type="match status" value="1"/>
</dbReference>
<comment type="similarity">
    <text evidence="1 4">Belongs to the bacterial histone-like protein family.</text>
</comment>
<evidence type="ECO:0000256" key="1">
    <source>
        <dbReference type="ARBA" id="ARBA00010529"/>
    </source>
</evidence>
<dbReference type="GO" id="GO:0003677">
    <property type="term" value="F:DNA binding"/>
    <property type="evidence" value="ECO:0007669"/>
    <property type="project" value="UniProtKB-KW"/>
</dbReference>
<dbReference type="InterPro" id="IPR010992">
    <property type="entry name" value="IHF-like_DNA-bd_dom_sf"/>
</dbReference>
<dbReference type="SMART" id="SM00411">
    <property type="entry name" value="BHL"/>
    <property type="match status" value="1"/>
</dbReference>
<comment type="caution">
    <text evidence="5">The sequence shown here is derived from an EMBL/GenBank/DDBJ whole genome shotgun (WGS) entry which is preliminary data.</text>
</comment>
<dbReference type="Proteomes" id="UP000545606">
    <property type="component" value="Unassembled WGS sequence"/>
</dbReference>
<reference evidence="5 6" key="1">
    <citation type="submission" date="2020-07" db="EMBL/GenBank/DDBJ databases">
        <title>Draft genome sequence of violacein-producing bacteria and related species.</title>
        <authorList>
            <person name="Wilson H.S."/>
            <person name="De Leon M.E."/>
        </authorList>
    </citation>
    <scope>NUCLEOTIDE SEQUENCE [LARGE SCALE GENOMIC DNA]</scope>
    <source>
        <strain evidence="5 6">HSC-21Su07</strain>
    </source>
</reference>
<dbReference type="InterPro" id="IPR000119">
    <property type="entry name" value="Hist_DNA-bd"/>
</dbReference>
<dbReference type="RefSeq" id="WP_181834994.1">
    <property type="nucleotide sequence ID" value="NZ_JACERN010000017.1"/>
</dbReference>
<dbReference type="GO" id="GO:0030261">
    <property type="term" value="P:chromosome condensation"/>
    <property type="evidence" value="ECO:0007669"/>
    <property type="project" value="UniProtKB-KW"/>
</dbReference>
<dbReference type="CDD" id="cd00591">
    <property type="entry name" value="HU_IHF"/>
    <property type="match status" value="1"/>
</dbReference>
<dbReference type="Pfam" id="PF00216">
    <property type="entry name" value="Bac_DNA_binding"/>
    <property type="match status" value="1"/>
</dbReference>
<dbReference type="GO" id="GO:0005829">
    <property type="term" value="C:cytosol"/>
    <property type="evidence" value="ECO:0007669"/>
    <property type="project" value="TreeGrafter"/>
</dbReference>
<dbReference type="PANTHER" id="PTHR33175:SF3">
    <property type="entry name" value="DNA-BINDING PROTEIN HU-BETA"/>
    <property type="match status" value="1"/>
</dbReference>
<accession>A0A838Y5C1</accession>
<evidence type="ECO:0000256" key="2">
    <source>
        <dbReference type="ARBA" id="ARBA00023067"/>
    </source>
</evidence>
<sequence>MTKQELIDSITEVMKTRHDRAVSKADASAFMDSLGDVAAVCLKAGEDVTLPGLGKLVVKEKAARAGRNPQTGETIQIPAKRVAAFSPAKALKDALE</sequence>
<gene>
    <name evidence="5" type="ORF">H2Z84_04995</name>
</gene>
<dbReference type="GO" id="GO:0030527">
    <property type="term" value="F:structural constituent of chromatin"/>
    <property type="evidence" value="ECO:0007669"/>
    <property type="project" value="InterPro"/>
</dbReference>
<evidence type="ECO:0000256" key="4">
    <source>
        <dbReference type="RuleBase" id="RU003939"/>
    </source>
</evidence>